<organism evidence="1 2">
    <name type="scientific">Eumeta variegata</name>
    <name type="common">Bagworm moth</name>
    <name type="synonym">Eumeta japonica</name>
    <dbReference type="NCBI Taxonomy" id="151549"/>
    <lineage>
        <taxon>Eukaryota</taxon>
        <taxon>Metazoa</taxon>
        <taxon>Ecdysozoa</taxon>
        <taxon>Arthropoda</taxon>
        <taxon>Hexapoda</taxon>
        <taxon>Insecta</taxon>
        <taxon>Pterygota</taxon>
        <taxon>Neoptera</taxon>
        <taxon>Endopterygota</taxon>
        <taxon>Lepidoptera</taxon>
        <taxon>Glossata</taxon>
        <taxon>Ditrysia</taxon>
        <taxon>Tineoidea</taxon>
        <taxon>Psychidae</taxon>
        <taxon>Oiketicinae</taxon>
        <taxon>Eumeta</taxon>
    </lineage>
</organism>
<comment type="caution">
    <text evidence="1">The sequence shown here is derived from an EMBL/GenBank/DDBJ whole genome shotgun (WGS) entry which is preliminary data.</text>
</comment>
<protein>
    <submittedName>
        <fullName evidence="1">Uncharacterized protein</fullName>
    </submittedName>
</protein>
<evidence type="ECO:0000313" key="1">
    <source>
        <dbReference type="EMBL" id="GBP90351.1"/>
    </source>
</evidence>
<reference evidence="1 2" key="1">
    <citation type="journal article" date="2019" name="Commun. Biol.">
        <title>The bagworm genome reveals a unique fibroin gene that provides high tensile strength.</title>
        <authorList>
            <person name="Kono N."/>
            <person name="Nakamura H."/>
            <person name="Ohtoshi R."/>
            <person name="Tomita M."/>
            <person name="Numata K."/>
            <person name="Arakawa K."/>
        </authorList>
    </citation>
    <scope>NUCLEOTIDE SEQUENCE [LARGE SCALE GENOMIC DNA]</scope>
</reference>
<dbReference type="AlphaFoldDB" id="A0A4C1ZNA3"/>
<gene>
    <name evidence="1" type="ORF">EVAR_55045_1</name>
</gene>
<sequence length="138" mass="15924">MPIDYQRVTKRALSQFEMVAARFYLYRPKKEIENEPSRDAWQMESSKLFCTKNMYHRLKQIECELAAVNEVVANTAAASELNMLLPELRNCLLVGKLGYSLVYELGTISLESTLWLGHCRSRTSTTRVKVRQMNTSLV</sequence>
<proteinExistence type="predicted"/>
<accession>A0A4C1ZNA3</accession>
<name>A0A4C1ZNA3_EUMVA</name>
<keyword evidence="2" id="KW-1185">Reference proteome</keyword>
<evidence type="ECO:0000313" key="2">
    <source>
        <dbReference type="Proteomes" id="UP000299102"/>
    </source>
</evidence>
<dbReference type="EMBL" id="BGZK01002077">
    <property type="protein sequence ID" value="GBP90351.1"/>
    <property type="molecule type" value="Genomic_DNA"/>
</dbReference>
<dbReference type="Proteomes" id="UP000299102">
    <property type="component" value="Unassembled WGS sequence"/>
</dbReference>